<keyword evidence="2" id="KW-1185">Reference proteome</keyword>
<keyword evidence="1" id="KW-0503">Monooxygenase</keyword>
<gene>
    <name evidence="1" type="ordered locus">Srot_1329</name>
</gene>
<organism evidence="1 2">
    <name type="scientific">Segniliparus rotundus (strain ATCC BAA-972 / CDC 1076 / CIP 108378 / DSM 44985 / JCM 13578)</name>
    <dbReference type="NCBI Taxonomy" id="640132"/>
    <lineage>
        <taxon>Bacteria</taxon>
        <taxon>Bacillati</taxon>
        <taxon>Actinomycetota</taxon>
        <taxon>Actinomycetes</taxon>
        <taxon>Mycobacteriales</taxon>
        <taxon>Segniliparaceae</taxon>
        <taxon>Segniliparus</taxon>
    </lineage>
</organism>
<dbReference type="STRING" id="640132.Srot_1329"/>
<reference evidence="1 2" key="1">
    <citation type="journal article" date="2010" name="Stand. Genomic Sci.">
        <title>Complete genome sequence of Segniliparus rotundus type strain (CDC 1076).</title>
        <authorList>
            <person name="Sikorski J."/>
            <person name="Lapidus A."/>
            <person name="Copeland A."/>
            <person name="Misra M."/>
            <person name="Glavina Del Rio T."/>
            <person name="Nolan M."/>
            <person name="Lucas S."/>
            <person name="Chen F."/>
            <person name="Tice H."/>
            <person name="Cheng J.F."/>
            <person name="Jando M."/>
            <person name="Schneider S."/>
            <person name="Bruce D."/>
            <person name="Goodwin L."/>
            <person name="Pitluck S."/>
            <person name="Liolios K."/>
            <person name="Mikhailova N."/>
            <person name="Pati A."/>
            <person name="Ivanova N."/>
            <person name="Mavromatis K."/>
            <person name="Chen A."/>
            <person name="Palaniappan K."/>
            <person name="Chertkov O."/>
            <person name="Land M."/>
            <person name="Hauser L."/>
            <person name="Chang Y.J."/>
            <person name="Jeffries C.D."/>
            <person name="Brettin T."/>
            <person name="Detter J.C."/>
            <person name="Han C."/>
            <person name="Rohde M."/>
            <person name="Goker M."/>
            <person name="Bristow J."/>
            <person name="Eisen J.A."/>
            <person name="Markowitz V."/>
            <person name="Hugenholtz P."/>
            <person name="Kyrpides N.C."/>
            <person name="Klenk H.P."/>
        </authorList>
    </citation>
    <scope>NUCLEOTIDE SEQUENCE [LARGE SCALE GENOMIC DNA]</scope>
    <source>
        <strain evidence="2">ATCC BAA-972 / CDC 1076 / CIP 108378 / DSM 44985 / JCM 13578</strain>
    </source>
</reference>
<dbReference type="HOGENOM" id="CLU_028028_2_0_11"/>
<dbReference type="eggNOG" id="COG0654">
    <property type="taxonomic scope" value="Bacteria"/>
</dbReference>
<dbReference type="Gene3D" id="3.50.50.60">
    <property type="entry name" value="FAD/NAD(P)-binding domain"/>
    <property type="match status" value="1"/>
</dbReference>
<protein>
    <submittedName>
        <fullName evidence="1">Monooxygenase FAD-binding protein</fullName>
    </submittedName>
</protein>
<dbReference type="PANTHER" id="PTHR43422">
    <property type="entry name" value="THIAMINE THIAZOLE SYNTHASE"/>
    <property type="match status" value="1"/>
</dbReference>
<dbReference type="EMBL" id="CP001958">
    <property type="protein sequence ID" value="ADG97795.1"/>
    <property type="molecule type" value="Genomic_DNA"/>
</dbReference>
<dbReference type="Proteomes" id="UP000002247">
    <property type="component" value="Chromosome"/>
</dbReference>
<accession>D6ZFS1</accession>
<dbReference type="GO" id="GO:0004497">
    <property type="term" value="F:monooxygenase activity"/>
    <property type="evidence" value="ECO:0007669"/>
    <property type="project" value="UniProtKB-KW"/>
</dbReference>
<dbReference type="PANTHER" id="PTHR43422:SF3">
    <property type="entry name" value="THIAMINE THIAZOLE SYNTHASE"/>
    <property type="match status" value="1"/>
</dbReference>
<dbReference type="SUPFAM" id="SSF51905">
    <property type="entry name" value="FAD/NAD(P)-binding domain"/>
    <property type="match status" value="1"/>
</dbReference>
<name>D6ZFS1_SEGRD</name>
<dbReference type="Pfam" id="PF13450">
    <property type="entry name" value="NAD_binding_8"/>
    <property type="match status" value="1"/>
</dbReference>
<dbReference type="AlphaFoldDB" id="D6ZFS1"/>
<sequence length="464" mass="51378">MVMYQGCGQSTQALVVGSGMAGLLAARVLADHFTRVVIVEQDEITSDTDYRRSVPQARHPHGMLKRGADIFERLFPGLQAELVSEGAPIIDFGKDPFYLFPTGLAPRAATGIHVQMVTRGTLERHVRRRVLALPQVTLRSGWHVDDLVWNEQSAQLIGVRITPTKPLCDAASPSECVEARLVICSTGRTSTISDWLERAGYGTPRSLRVNGRMSYSSRLIKPSASVGGCVRADAQLTFAPWTRRGGTAITVEGGQQLLTLLGADGELPPNNSEAFYSYAQSLQHPGIHAALTEAATLGPIYRMINCNNTWTLFHRMSYWPERLIVMGDAYCTFNPVYGQGMTVAAIEADLLDKLLRKRKSDDLSGLARNFHRRAARAIRVPWMLTTSTDLRWTPEQQNLTTRLIHWYTDQLLRAIPGRPHVYRRFLQATQLTRSPAVLLHPRVISAVAGVLARKCLGTQTEEGA</sequence>
<dbReference type="InterPro" id="IPR036188">
    <property type="entry name" value="FAD/NAD-bd_sf"/>
</dbReference>
<dbReference type="PRINTS" id="PR00420">
    <property type="entry name" value="RNGMNOXGNASE"/>
</dbReference>
<keyword evidence="1" id="KW-0560">Oxidoreductase</keyword>
<evidence type="ECO:0000313" key="2">
    <source>
        <dbReference type="Proteomes" id="UP000002247"/>
    </source>
</evidence>
<dbReference type="OrthoDB" id="9790035at2"/>
<dbReference type="KEGG" id="srt:Srot_1329"/>
<proteinExistence type="predicted"/>
<evidence type="ECO:0000313" key="1">
    <source>
        <dbReference type="EMBL" id="ADG97795.1"/>
    </source>
</evidence>